<sequence length="310" mass="33600">MLKILRAGIYTTVQDAGRRGFRHLGVSQGGALDLPALKIANLLVGNSPGDAGLEITLGQFSAEFTQSGWIALTGAGCDAKLDEKPLWTGWRYPVKAGQQLVMNMPKRGMRSYLAISGGITVPEMLGSRSTDIKAAFGGLEGRNLKDGDSLPLGKPVSVPQNSCGVKQLLFNNRIRALPGPEYAEFSPEAQEAFWRTAWQLSPQSNRMGYRLHGSNALGRTTDREMLSHGLLPGVVQVPHNGQPIVLMADAQTTGGYPRIACVIEADLYHLAQIRLGEAIHFVPCTLAEAQRAKAEQDRFIQQIAWGLDAR</sequence>
<dbReference type="SMART" id="SM00797">
    <property type="entry name" value="AHS2"/>
    <property type="match status" value="1"/>
</dbReference>
<dbReference type="PANTHER" id="PTHR43309">
    <property type="entry name" value="5-OXOPROLINASE SUBUNIT C"/>
    <property type="match status" value="1"/>
</dbReference>
<dbReference type="Pfam" id="PF02626">
    <property type="entry name" value="CT_A_B"/>
    <property type="match status" value="1"/>
</dbReference>
<evidence type="ECO:0000313" key="7">
    <source>
        <dbReference type="Proteomes" id="UP000248897"/>
    </source>
</evidence>
<keyword evidence="2 6" id="KW-0378">Hydrolase</keyword>
<dbReference type="GO" id="GO:0016787">
    <property type="term" value="F:hydrolase activity"/>
    <property type="evidence" value="ECO:0007669"/>
    <property type="project" value="UniProtKB-KW"/>
</dbReference>
<dbReference type="Gene3D" id="2.40.100.10">
    <property type="entry name" value="Cyclophilin-like"/>
    <property type="match status" value="1"/>
</dbReference>
<evidence type="ECO:0000256" key="3">
    <source>
        <dbReference type="ARBA" id="ARBA00022840"/>
    </source>
</evidence>
<dbReference type="NCBIfam" id="TIGR00724">
    <property type="entry name" value="urea_amlyse_rel"/>
    <property type="match status" value="1"/>
</dbReference>
<dbReference type="AlphaFoldDB" id="A0A2X4X397"/>
<organism evidence="6 7">
    <name type="scientific">Serratia plymuthica</name>
    <dbReference type="NCBI Taxonomy" id="82996"/>
    <lineage>
        <taxon>Bacteria</taxon>
        <taxon>Pseudomonadati</taxon>
        <taxon>Pseudomonadota</taxon>
        <taxon>Gammaproteobacteria</taxon>
        <taxon>Enterobacterales</taxon>
        <taxon>Yersiniaceae</taxon>
        <taxon>Serratia</taxon>
    </lineage>
</organism>
<proteinExistence type="predicted"/>
<feature type="domain" description="Carboxyltransferase" evidence="4">
    <location>
        <begin position="23"/>
        <end position="299"/>
    </location>
</feature>
<dbReference type="Proteomes" id="UP000594967">
    <property type="component" value="Chromosome"/>
</dbReference>
<dbReference type="GO" id="GO:0005524">
    <property type="term" value="F:ATP binding"/>
    <property type="evidence" value="ECO:0007669"/>
    <property type="project" value="UniProtKB-KW"/>
</dbReference>
<dbReference type="NCBIfam" id="NF045499">
    <property type="entry name" value="PxpC_5OPro"/>
    <property type="match status" value="1"/>
</dbReference>
<keyword evidence="1" id="KW-0547">Nucleotide-binding</keyword>
<evidence type="ECO:0000256" key="1">
    <source>
        <dbReference type="ARBA" id="ARBA00022741"/>
    </source>
</evidence>
<protein>
    <submittedName>
        <fullName evidence="6">Allophanate hydrolase subunit 2</fullName>
    </submittedName>
    <submittedName>
        <fullName evidence="5">Biotin-dependent carboxyltransferase family protein</fullName>
    </submittedName>
</protein>
<gene>
    <name evidence="5" type="ORF">I6G64_06120</name>
    <name evidence="6" type="ORF">NCTC12961_01545</name>
</gene>
<dbReference type="Proteomes" id="UP000248897">
    <property type="component" value="Chromosome 1"/>
</dbReference>
<dbReference type="STRING" id="82996.ADP72_04640"/>
<dbReference type="InterPro" id="IPR029000">
    <property type="entry name" value="Cyclophilin-like_dom_sf"/>
</dbReference>
<evidence type="ECO:0000313" key="6">
    <source>
        <dbReference type="EMBL" id="SQI33865.1"/>
    </source>
</evidence>
<dbReference type="EMBL" id="LS483469">
    <property type="protein sequence ID" value="SQI33865.1"/>
    <property type="molecule type" value="Genomic_DNA"/>
</dbReference>
<reference evidence="6 7" key="1">
    <citation type="submission" date="2018-06" db="EMBL/GenBank/DDBJ databases">
        <authorList>
            <consortium name="Pathogen Informatics"/>
            <person name="Doyle S."/>
        </authorList>
    </citation>
    <scope>NUCLEOTIDE SEQUENCE [LARGE SCALE GENOMIC DNA]</scope>
    <source>
        <strain evidence="6 7">NCTC12961</strain>
    </source>
</reference>
<name>A0A2X4X397_SERPL</name>
<dbReference type="SUPFAM" id="SSF50891">
    <property type="entry name" value="Cyclophilin-like"/>
    <property type="match status" value="1"/>
</dbReference>
<dbReference type="RefSeq" id="WP_063202505.1">
    <property type="nucleotide sequence ID" value="NZ_CAMITG010000006.1"/>
</dbReference>
<reference evidence="5 8" key="2">
    <citation type="submission" date="2020-12" db="EMBL/GenBank/DDBJ databases">
        <title>FDA dAtabase for Regulatory Grade micrObial Sequences (FDA-ARGOS): Supporting development and validation of Infectious Disease Dx tests.</title>
        <authorList>
            <person name="Sproer C."/>
            <person name="Gronow S."/>
            <person name="Severitt S."/>
            <person name="Schroder I."/>
            <person name="Tallon L."/>
            <person name="Sadzewicz L."/>
            <person name="Zhao X."/>
            <person name="Boylan J."/>
            <person name="Ott S."/>
            <person name="Bowen H."/>
            <person name="Vavikolanu K."/>
            <person name="Mehta A."/>
            <person name="Aluvathingal J."/>
            <person name="Nadendla S."/>
            <person name="Lowell S."/>
            <person name="Myers T."/>
            <person name="Yan Y."/>
            <person name="Sichtig H."/>
        </authorList>
    </citation>
    <scope>NUCLEOTIDE SEQUENCE [LARGE SCALE GENOMIC DNA]</scope>
    <source>
        <strain evidence="5 8">FDAARGOS_907</strain>
    </source>
</reference>
<evidence type="ECO:0000313" key="5">
    <source>
        <dbReference type="EMBL" id="QPS21976.1"/>
    </source>
</evidence>
<accession>A0A2X4X397</accession>
<dbReference type="InterPro" id="IPR052708">
    <property type="entry name" value="PxpC"/>
</dbReference>
<evidence type="ECO:0000313" key="8">
    <source>
        <dbReference type="Proteomes" id="UP000594967"/>
    </source>
</evidence>
<dbReference type="EMBL" id="CP065673">
    <property type="protein sequence ID" value="QPS21976.1"/>
    <property type="molecule type" value="Genomic_DNA"/>
</dbReference>
<keyword evidence="8" id="KW-1185">Reference proteome</keyword>
<evidence type="ECO:0000259" key="4">
    <source>
        <dbReference type="SMART" id="SM00797"/>
    </source>
</evidence>
<keyword evidence="3" id="KW-0067">ATP-binding</keyword>
<dbReference type="InterPro" id="IPR053526">
    <property type="entry name" value="5-oxoprolinase_subunit"/>
</dbReference>
<dbReference type="PANTHER" id="PTHR43309:SF3">
    <property type="entry name" value="5-OXOPROLINASE SUBUNIT C"/>
    <property type="match status" value="1"/>
</dbReference>
<evidence type="ECO:0000256" key="2">
    <source>
        <dbReference type="ARBA" id="ARBA00022801"/>
    </source>
</evidence>
<dbReference type="InterPro" id="IPR003778">
    <property type="entry name" value="CT_A_B"/>
</dbReference>